<keyword evidence="3" id="KW-1185">Reference proteome</keyword>
<proteinExistence type="predicted"/>
<dbReference type="PANTHER" id="PTHR42831">
    <property type="entry name" value="FE-S PROTEIN MATURATION AUXILIARY FACTOR YITW"/>
    <property type="match status" value="1"/>
</dbReference>
<dbReference type="OrthoDB" id="9805360at2"/>
<gene>
    <name evidence="2" type="ORF">LX80_02465</name>
</gene>
<dbReference type="InterPro" id="IPR002744">
    <property type="entry name" value="MIP18-like"/>
</dbReference>
<comment type="caution">
    <text evidence="2">The sequence shown here is derived from an EMBL/GenBank/DDBJ whole genome shotgun (WGS) entry which is preliminary data.</text>
</comment>
<dbReference type="Gene3D" id="3.30.300.130">
    <property type="entry name" value="Fe-S cluster assembly (FSCA)"/>
    <property type="match status" value="1"/>
</dbReference>
<name>A0A2W7RZX2_9BACT</name>
<evidence type="ECO:0000313" key="3">
    <source>
        <dbReference type="Proteomes" id="UP000249720"/>
    </source>
</evidence>
<reference evidence="2 3" key="1">
    <citation type="submission" date="2018-06" db="EMBL/GenBank/DDBJ databases">
        <title>Genomic Encyclopedia of Archaeal and Bacterial Type Strains, Phase II (KMG-II): from individual species to whole genera.</title>
        <authorList>
            <person name="Goeker M."/>
        </authorList>
    </citation>
    <scope>NUCLEOTIDE SEQUENCE [LARGE SCALE GENOMIC DNA]</scope>
    <source>
        <strain evidence="2 3">DSM 23241</strain>
    </source>
</reference>
<accession>A0A2W7RZX2</accession>
<dbReference type="InterPro" id="IPR052339">
    <property type="entry name" value="Fe-S_Maturation_MIP18"/>
</dbReference>
<dbReference type="RefSeq" id="WP_111296900.1">
    <property type="nucleotide sequence ID" value="NZ_QKZV01000009.1"/>
</dbReference>
<evidence type="ECO:0000259" key="1">
    <source>
        <dbReference type="Pfam" id="PF01883"/>
    </source>
</evidence>
<dbReference type="SUPFAM" id="SSF117916">
    <property type="entry name" value="Fe-S cluster assembly (FSCA) domain-like"/>
    <property type="match status" value="1"/>
</dbReference>
<dbReference type="PANTHER" id="PTHR42831:SF1">
    <property type="entry name" value="FE-S PROTEIN MATURATION AUXILIARY FACTOR YITW"/>
    <property type="match status" value="1"/>
</dbReference>
<dbReference type="Proteomes" id="UP000249720">
    <property type="component" value="Unassembled WGS sequence"/>
</dbReference>
<dbReference type="EMBL" id="QKZV01000009">
    <property type="protein sequence ID" value="PZX60687.1"/>
    <property type="molecule type" value="Genomic_DNA"/>
</dbReference>
<protein>
    <submittedName>
        <fullName evidence="2">FeS assembly SUF system protein</fullName>
    </submittedName>
</protein>
<dbReference type="AlphaFoldDB" id="A0A2W7RZX2"/>
<feature type="domain" description="MIP18 family-like" evidence="1">
    <location>
        <begin position="7"/>
        <end position="81"/>
    </location>
</feature>
<organism evidence="2 3">
    <name type="scientific">Hydrotalea sandarakina</name>
    <dbReference type="NCBI Taxonomy" id="1004304"/>
    <lineage>
        <taxon>Bacteria</taxon>
        <taxon>Pseudomonadati</taxon>
        <taxon>Bacteroidota</taxon>
        <taxon>Chitinophagia</taxon>
        <taxon>Chitinophagales</taxon>
        <taxon>Chitinophagaceae</taxon>
        <taxon>Hydrotalea</taxon>
    </lineage>
</organism>
<dbReference type="Pfam" id="PF01883">
    <property type="entry name" value="FeS_assembly_P"/>
    <property type="match status" value="1"/>
</dbReference>
<sequence>MEPEVLREKVIEVLHQIYDPEIPVDIYELGLIYEVKVLPINNVQIVMTLTAPSCPAAQELPIEVDQKVRAIEGVNDVHVSVVWNPPWDKSMMSEAAQLTLGFL</sequence>
<evidence type="ECO:0000313" key="2">
    <source>
        <dbReference type="EMBL" id="PZX60687.1"/>
    </source>
</evidence>
<dbReference type="InterPro" id="IPR034904">
    <property type="entry name" value="FSCA_dom_sf"/>
</dbReference>